<proteinExistence type="predicted"/>
<dbReference type="Proteomes" id="UP000265566">
    <property type="component" value="Chromosome 1"/>
</dbReference>
<protein>
    <submittedName>
        <fullName evidence="2">Uncharacterized protein</fullName>
    </submittedName>
</protein>
<name>A0A396JVG5_MEDTR</name>
<dbReference type="Gramene" id="rna5604">
    <property type="protein sequence ID" value="RHN81542.1"/>
    <property type="gene ID" value="gene5604"/>
</dbReference>
<gene>
    <name evidence="2" type="ORF">MtrunA17_Chr1g0200301</name>
</gene>
<evidence type="ECO:0000256" key="1">
    <source>
        <dbReference type="SAM" id="MobiDB-lite"/>
    </source>
</evidence>
<feature type="region of interest" description="Disordered" evidence="1">
    <location>
        <begin position="18"/>
        <end position="43"/>
    </location>
</feature>
<dbReference type="AlphaFoldDB" id="A0A396JVG5"/>
<sequence>MGYEKLDVKIVVVGHVDSEKSTNSTEEPNKAVVVEENQADEMN</sequence>
<evidence type="ECO:0000313" key="2">
    <source>
        <dbReference type="EMBL" id="RHN81542.1"/>
    </source>
</evidence>
<organism evidence="2">
    <name type="scientific">Medicago truncatula</name>
    <name type="common">Barrel medic</name>
    <name type="synonym">Medicago tribuloides</name>
    <dbReference type="NCBI Taxonomy" id="3880"/>
    <lineage>
        <taxon>Eukaryota</taxon>
        <taxon>Viridiplantae</taxon>
        <taxon>Streptophyta</taxon>
        <taxon>Embryophyta</taxon>
        <taxon>Tracheophyta</taxon>
        <taxon>Spermatophyta</taxon>
        <taxon>Magnoliopsida</taxon>
        <taxon>eudicotyledons</taxon>
        <taxon>Gunneridae</taxon>
        <taxon>Pentapetalae</taxon>
        <taxon>rosids</taxon>
        <taxon>fabids</taxon>
        <taxon>Fabales</taxon>
        <taxon>Fabaceae</taxon>
        <taxon>Papilionoideae</taxon>
        <taxon>50 kb inversion clade</taxon>
        <taxon>NPAAA clade</taxon>
        <taxon>Hologalegina</taxon>
        <taxon>IRL clade</taxon>
        <taxon>Trifolieae</taxon>
        <taxon>Medicago</taxon>
    </lineage>
</organism>
<reference evidence="2" key="1">
    <citation type="journal article" date="2018" name="Nat. Plants">
        <title>Whole-genome landscape of Medicago truncatula symbiotic genes.</title>
        <authorList>
            <person name="Pecrix Y."/>
            <person name="Gamas P."/>
            <person name="Carrere S."/>
        </authorList>
    </citation>
    <scope>NUCLEOTIDE SEQUENCE</scope>
    <source>
        <tissue evidence="2">Leaves</tissue>
    </source>
</reference>
<comment type="caution">
    <text evidence="2">The sequence shown here is derived from an EMBL/GenBank/DDBJ whole genome shotgun (WGS) entry which is preliminary data.</text>
</comment>
<dbReference type="EMBL" id="PSQE01000001">
    <property type="protein sequence ID" value="RHN81542.1"/>
    <property type="molecule type" value="Genomic_DNA"/>
</dbReference>
<accession>A0A396JVG5</accession>